<proteinExistence type="predicted"/>
<reference evidence="2" key="1">
    <citation type="submission" date="2022-11" db="UniProtKB">
        <authorList>
            <consortium name="WormBaseParasite"/>
        </authorList>
    </citation>
    <scope>IDENTIFICATION</scope>
</reference>
<sequence>MDECTRPSLGRMAKIGDLYDVRTETLMLSNVFNDNIDEFVEKKSIYVLDSDSFNSTKTSEKLRKLEIDANASLSLLCGTIKAEGSVNFVNNKVCSERAVHCNIVVRKTTKKEQLNYKQLKLREYFELSGHEYATHVVVGITWGANAIITFMDSNKNGNDKEKGKSFKYQREGNANFLGDIKSNETTEDWKGAETKLKAYTDIATGKKLPQTLEEVKEFIDDISTSEKEGNPQMFHLLPIDSLKSFLQMNLGTSTKFSTISQSRIHKIESIFDELDETYGKMKDIVEDINNTSSVPRKEQNMFHRHLQDMSNEIATVKESFHGLPRLIRGVVVKFSRISKLLFIGIFWEERKS</sequence>
<dbReference type="WBParaSite" id="ES5_v2.g10851.t1">
    <property type="protein sequence ID" value="ES5_v2.g10851.t1"/>
    <property type="gene ID" value="ES5_v2.g10851"/>
</dbReference>
<accession>A0AC34F1R2</accession>
<evidence type="ECO:0000313" key="1">
    <source>
        <dbReference type="Proteomes" id="UP000887579"/>
    </source>
</evidence>
<protein>
    <submittedName>
        <fullName evidence="2">Uncharacterized protein</fullName>
    </submittedName>
</protein>
<evidence type="ECO:0000313" key="2">
    <source>
        <dbReference type="WBParaSite" id="ES5_v2.g10851.t1"/>
    </source>
</evidence>
<name>A0AC34F1R2_9BILA</name>
<dbReference type="Proteomes" id="UP000887579">
    <property type="component" value="Unplaced"/>
</dbReference>
<organism evidence="1 2">
    <name type="scientific">Panagrolaimus sp. ES5</name>
    <dbReference type="NCBI Taxonomy" id="591445"/>
    <lineage>
        <taxon>Eukaryota</taxon>
        <taxon>Metazoa</taxon>
        <taxon>Ecdysozoa</taxon>
        <taxon>Nematoda</taxon>
        <taxon>Chromadorea</taxon>
        <taxon>Rhabditida</taxon>
        <taxon>Tylenchina</taxon>
        <taxon>Panagrolaimomorpha</taxon>
        <taxon>Panagrolaimoidea</taxon>
        <taxon>Panagrolaimidae</taxon>
        <taxon>Panagrolaimus</taxon>
    </lineage>
</organism>